<evidence type="ECO:0000313" key="3">
    <source>
        <dbReference type="Proteomes" id="UP001247754"/>
    </source>
</evidence>
<dbReference type="Proteomes" id="UP001247754">
    <property type="component" value="Unassembled WGS sequence"/>
</dbReference>
<sequence length="71" mass="7361">MAIMVILFGCVAGLLSGAVMLVQGHGLLAALMAYPVAGLVGAMLGLGWVLLRRNARTAPLRYPAGAEALRR</sequence>
<evidence type="ECO:0008006" key="4">
    <source>
        <dbReference type="Google" id="ProtNLM"/>
    </source>
</evidence>
<protein>
    <recommendedName>
        <fullName evidence="4">Major facilitator superfamily (MFS) profile domain-containing protein</fullName>
    </recommendedName>
</protein>
<keyword evidence="1" id="KW-0812">Transmembrane</keyword>
<reference evidence="2 3" key="1">
    <citation type="submission" date="2023-09" db="EMBL/GenBank/DDBJ databases">
        <title>Xinfangfangia sedmenti sp. nov., isolated the sedment.</title>
        <authorList>
            <person name="Xu L."/>
        </authorList>
    </citation>
    <scope>NUCLEOTIDE SEQUENCE [LARGE SCALE GENOMIC DNA]</scope>
    <source>
        <strain evidence="2 3">LG-4</strain>
    </source>
</reference>
<dbReference type="RefSeq" id="WP_310457084.1">
    <property type="nucleotide sequence ID" value="NZ_JAVKPH010000008.1"/>
</dbReference>
<accession>A0ABU1F8Q5</accession>
<organism evidence="2 3">
    <name type="scientific">Ruixingdingia sedimenti</name>
    <dbReference type="NCBI Taxonomy" id="3073604"/>
    <lineage>
        <taxon>Bacteria</taxon>
        <taxon>Pseudomonadati</taxon>
        <taxon>Pseudomonadota</taxon>
        <taxon>Alphaproteobacteria</taxon>
        <taxon>Rhodobacterales</taxon>
        <taxon>Paracoccaceae</taxon>
        <taxon>Ruixingdingia</taxon>
    </lineage>
</organism>
<proteinExistence type="predicted"/>
<name>A0ABU1F8Q5_9RHOB</name>
<dbReference type="EMBL" id="JAVKPH010000008">
    <property type="protein sequence ID" value="MDR5652839.1"/>
    <property type="molecule type" value="Genomic_DNA"/>
</dbReference>
<gene>
    <name evidence="2" type="ORF">RGD00_09500</name>
</gene>
<comment type="caution">
    <text evidence="2">The sequence shown here is derived from an EMBL/GenBank/DDBJ whole genome shotgun (WGS) entry which is preliminary data.</text>
</comment>
<keyword evidence="1" id="KW-0472">Membrane</keyword>
<evidence type="ECO:0000256" key="1">
    <source>
        <dbReference type="SAM" id="Phobius"/>
    </source>
</evidence>
<feature type="transmembrane region" description="Helical" evidence="1">
    <location>
        <begin position="31"/>
        <end position="51"/>
    </location>
</feature>
<keyword evidence="1" id="KW-1133">Transmembrane helix</keyword>
<keyword evidence="3" id="KW-1185">Reference proteome</keyword>
<evidence type="ECO:0000313" key="2">
    <source>
        <dbReference type="EMBL" id="MDR5652839.1"/>
    </source>
</evidence>